<feature type="active site" description="Proton acceptor" evidence="3">
    <location>
        <position position="194"/>
    </location>
</feature>
<gene>
    <name evidence="5" type="ORF">HLVA_01230</name>
</gene>
<dbReference type="SUPFAM" id="SSF52151">
    <property type="entry name" value="FabD/lysophospholipase-like"/>
    <property type="match status" value="1"/>
</dbReference>
<evidence type="ECO:0000313" key="6">
    <source>
        <dbReference type="Proteomes" id="UP001321582"/>
    </source>
</evidence>
<feature type="short sequence motif" description="GXSXG" evidence="3">
    <location>
        <begin position="50"/>
        <end position="54"/>
    </location>
</feature>
<dbReference type="NCBIfam" id="NF041079">
    <property type="entry name" value="CBASS_lipase"/>
    <property type="match status" value="1"/>
</dbReference>
<keyword evidence="2 3" id="KW-0443">Lipid metabolism</keyword>
<feature type="active site" description="Nucleophile" evidence="3">
    <location>
        <position position="52"/>
    </location>
</feature>
<feature type="domain" description="PNPLA" evidence="4">
    <location>
        <begin position="9"/>
        <end position="207"/>
    </location>
</feature>
<name>A0AAU9DRI9_9FUSO</name>
<evidence type="ECO:0000256" key="1">
    <source>
        <dbReference type="ARBA" id="ARBA00010240"/>
    </source>
</evidence>
<keyword evidence="3" id="KW-0442">Lipid degradation</keyword>
<dbReference type="RefSeq" id="WP_307904506.1">
    <property type="nucleotide sequence ID" value="NZ_AP027059.1"/>
</dbReference>
<proteinExistence type="inferred from homology"/>
<reference evidence="5 6" key="1">
    <citation type="submission" date="2022-11" db="EMBL/GenBank/DDBJ databases">
        <title>Haliovirga abyssi gen. nov., sp. nov., a mesophilic fermentative bacterium isolated from the Iheya North hydrothermal field and the proposal of Haliovirgaceae fam. nov.</title>
        <authorList>
            <person name="Miyazaki U."/>
            <person name="Tame A."/>
            <person name="Miyazaki J."/>
            <person name="Takai K."/>
            <person name="Sawayama S."/>
            <person name="Kitajima M."/>
            <person name="Okamoto A."/>
            <person name="Nakagawa S."/>
        </authorList>
    </citation>
    <scope>NUCLEOTIDE SEQUENCE [LARGE SCALE GENOMIC DNA]</scope>
    <source>
        <strain evidence="5 6">IC12</strain>
    </source>
</reference>
<feature type="short sequence motif" description="DGA/G" evidence="3">
    <location>
        <begin position="194"/>
        <end position="196"/>
    </location>
</feature>
<evidence type="ECO:0000313" key="5">
    <source>
        <dbReference type="EMBL" id="BDU49554.1"/>
    </source>
</evidence>
<accession>A0AAU9DRI9</accession>
<dbReference type="InterPro" id="IPR016035">
    <property type="entry name" value="Acyl_Trfase/lysoPLipase"/>
</dbReference>
<dbReference type="GO" id="GO:0004620">
    <property type="term" value="F:phospholipase activity"/>
    <property type="evidence" value="ECO:0007669"/>
    <property type="project" value="TreeGrafter"/>
</dbReference>
<organism evidence="5 6">
    <name type="scientific">Haliovirga abyssi</name>
    <dbReference type="NCBI Taxonomy" id="2996794"/>
    <lineage>
        <taxon>Bacteria</taxon>
        <taxon>Fusobacteriati</taxon>
        <taxon>Fusobacteriota</taxon>
        <taxon>Fusobacteriia</taxon>
        <taxon>Fusobacteriales</taxon>
        <taxon>Haliovirgaceae</taxon>
        <taxon>Haliovirga</taxon>
    </lineage>
</organism>
<feature type="short sequence motif" description="GXGXXG" evidence="3">
    <location>
        <begin position="13"/>
        <end position="18"/>
    </location>
</feature>
<dbReference type="AlphaFoldDB" id="A0AAU9DRI9"/>
<dbReference type="PANTHER" id="PTHR32176:SF92">
    <property type="entry name" value="XYLOSE ISOMERASE"/>
    <property type="match status" value="1"/>
</dbReference>
<dbReference type="GO" id="GO:0047372">
    <property type="term" value="F:monoacylglycerol lipase activity"/>
    <property type="evidence" value="ECO:0007669"/>
    <property type="project" value="TreeGrafter"/>
</dbReference>
<dbReference type="Gene3D" id="3.40.1090.10">
    <property type="entry name" value="Cytosolic phospholipase A2 catalytic domain"/>
    <property type="match status" value="1"/>
</dbReference>
<evidence type="ECO:0000259" key="4">
    <source>
        <dbReference type="PROSITE" id="PS51635"/>
    </source>
</evidence>
<dbReference type="PANTHER" id="PTHR32176">
    <property type="entry name" value="XYLOSE ISOMERASE"/>
    <property type="match status" value="1"/>
</dbReference>
<dbReference type="PROSITE" id="PS51635">
    <property type="entry name" value="PNPLA"/>
    <property type="match status" value="1"/>
</dbReference>
<protein>
    <submittedName>
        <fullName evidence="5">Patatin</fullName>
    </submittedName>
</protein>
<dbReference type="Proteomes" id="UP001321582">
    <property type="component" value="Chromosome"/>
</dbReference>
<dbReference type="KEGG" id="haby:HLVA_01230"/>
<dbReference type="EMBL" id="AP027059">
    <property type="protein sequence ID" value="BDU49554.1"/>
    <property type="molecule type" value="Genomic_DNA"/>
</dbReference>
<keyword evidence="3" id="KW-0378">Hydrolase</keyword>
<dbReference type="GO" id="GO:0016042">
    <property type="term" value="P:lipid catabolic process"/>
    <property type="evidence" value="ECO:0007669"/>
    <property type="project" value="UniProtKB-UniRule"/>
</dbReference>
<dbReference type="Pfam" id="PF01734">
    <property type="entry name" value="Patatin"/>
    <property type="match status" value="1"/>
</dbReference>
<sequence>MQKEIVKILTIDGGGIRGLIPSIILKELESKLQKLGNDKKFYEIFDLIAGTSTGGIIALGLSVPPNGLKTEEIINFYETDGKKIFPNDIFSKLKNDIRQLTDEKYEKKPLEKILKNIFNEYTLQDSLTNLLIPAYDTENRNTIFFKKRARKKWQKKDLNFYMKDVARATSAAPTFFEASKITSVNKEKKICCIDGGVFCNNPAMAGYIEALKIFPNAKEYVIVSLGTGQDRKKYDYNEIKDWGIIDWVNPIKGTPILSILTGGESASVNHQMKNIPNVNFFRYDDKNLLKECEAIDDSSNENRERLKKIAFNIIKENEESLDEICKILLGKEF</sequence>
<evidence type="ECO:0000256" key="2">
    <source>
        <dbReference type="ARBA" id="ARBA00023098"/>
    </source>
</evidence>
<keyword evidence="6" id="KW-1185">Reference proteome</keyword>
<comment type="similarity">
    <text evidence="1">Belongs to the patatin family.</text>
</comment>
<dbReference type="InterPro" id="IPR002641">
    <property type="entry name" value="PNPLA_dom"/>
</dbReference>
<evidence type="ECO:0000256" key="3">
    <source>
        <dbReference type="PROSITE-ProRule" id="PRU01161"/>
    </source>
</evidence>